<sequence length="233" mass="27260">MKAVFLNKGQRQLFVKLTQLSLRMETEYRLLRSLMGKKPSLLNLRAKYLNRAKGSHNLAFQMTLNLTLLALKKGFFPKSGLASGVIIDLPQQILFEINGEIYRKEIRWQTASINLEPEILRLGNKILCQKSSGICLAYFEKLSKRQLRQLKIRYQKQAKSKYLTISARQLVEKAPKMLYIVVEMQALGRYQAEQQLFLHALIWQCQKCQQQYQLFYENVRPKTELKQLAALYN</sequence>
<evidence type="ECO:0000313" key="1">
    <source>
        <dbReference type="EMBL" id="SEM40095.1"/>
    </source>
</evidence>
<dbReference type="EMBL" id="FOCC01000002">
    <property type="protein sequence ID" value="SEM40095.1"/>
    <property type="molecule type" value="Genomic_DNA"/>
</dbReference>
<accession>A0ABY1A9K4</accession>
<comment type="caution">
    <text evidence="1">The sequence shown here is derived from an EMBL/GenBank/DDBJ whole genome shotgun (WGS) entry which is preliminary data.</text>
</comment>
<reference evidence="1 2" key="1">
    <citation type="submission" date="2016-10" db="EMBL/GenBank/DDBJ databases">
        <authorList>
            <person name="Varghese N."/>
            <person name="Submissions S."/>
        </authorList>
    </citation>
    <scope>NUCLEOTIDE SEQUENCE [LARGE SCALE GENOMIC DNA]</scope>
    <source>
        <strain evidence="1 2">WC1T17</strain>
    </source>
</reference>
<protein>
    <submittedName>
        <fullName evidence="1">Uncharacterized protein</fullName>
    </submittedName>
</protein>
<proteinExistence type="predicted"/>
<evidence type="ECO:0000313" key="2">
    <source>
        <dbReference type="Proteomes" id="UP000182089"/>
    </source>
</evidence>
<dbReference type="Proteomes" id="UP000182089">
    <property type="component" value="Unassembled WGS sequence"/>
</dbReference>
<organism evidence="1 2">
    <name type="scientific">Ligilactobacillus ruminis</name>
    <dbReference type="NCBI Taxonomy" id="1623"/>
    <lineage>
        <taxon>Bacteria</taxon>
        <taxon>Bacillati</taxon>
        <taxon>Bacillota</taxon>
        <taxon>Bacilli</taxon>
        <taxon>Lactobacillales</taxon>
        <taxon>Lactobacillaceae</taxon>
        <taxon>Ligilactobacillus</taxon>
    </lineage>
</organism>
<name>A0ABY1A9K4_9LACO</name>
<gene>
    <name evidence="1" type="ORF">SAMN05216431_10280</name>
</gene>